<dbReference type="EMBL" id="AAOW01000001">
    <property type="protein sequence ID" value="EAR62802.1"/>
    <property type="molecule type" value="Genomic_DNA"/>
</dbReference>
<evidence type="ECO:0000256" key="2">
    <source>
        <dbReference type="ARBA" id="ARBA00009260"/>
    </source>
</evidence>
<dbReference type="InterPro" id="IPR008766">
    <property type="entry name" value="Replication_gene_A-like"/>
</dbReference>
<evidence type="ECO:0000313" key="8">
    <source>
        <dbReference type="EMBL" id="EAR62802.1"/>
    </source>
</evidence>
<dbReference type="GO" id="GO:0016787">
    <property type="term" value="F:hydrolase activity"/>
    <property type="evidence" value="ECO:0007669"/>
    <property type="project" value="UniProtKB-KW"/>
</dbReference>
<comment type="caution">
    <text evidence="8">The sequence shown here is derived from an EMBL/GenBank/DDBJ whole genome shotgun (WGS) entry which is preliminary data.</text>
</comment>
<evidence type="ECO:0000313" key="9">
    <source>
        <dbReference type="Proteomes" id="UP000002171"/>
    </source>
</evidence>
<protein>
    <submittedName>
        <fullName evidence="8">Putative phage protein</fullName>
    </submittedName>
</protein>
<keyword evidence="5" id="KW-0255">Endonuclease</keyword>
<dbReference type="Pfam" id="PF05840">
    <property type="entry name" value="Phage_GPA"/>
    <property type="match status" value="1"/>
</dbReference>
<keyword evidence="4" id="KW-0540">Nuclease</keyword>
<keyword evidence="6" id="KW-0378">Hydrolase</keyword>
<comment type="function">
    <text evidence="1">Possible endonuclease which induces a single-strand cut and initiates DNA replication.</text>
</comment>
<evidence type="ECO:0000259" key="7">
    <source>
        <dbReference type="Pfam" id="PF05840"/>
    </source>
</evidence>
<gene>
    <name evidence="8" type="ORF">MED92_06781</name>
</gene>
<dbReference type="Proteomes" id="UP000002171">
    <property type="component" value="Unassembled WGS sequence"/>
</dbReference>
<dbReference type="AlphaFoldDB" id="A0A7U8GSS1"/>
<sequence length="527" mass="60709">MKRQILDICYRRINQIPLEKLCNEIDSKYNTDELPNLLFSTPDFETTEFYKENFHNFSNIERNISYFEDLSIKDIALRARELSGKIISTYGDISSNRNHVTLYDVMKFYEPFLCIKVPTGLTHSGYLNFLENLPRKWKRLVTKESLHSAHLLELIGSREEQSEIIDENTARLVQERDEANEEYLKQRALLINNREIPITCGAERLRNKFNETYSVIKGLEAKAVDEGKSYIFVTMTASPEFHPSPKTGDSSWNLSKVSSAHQDILKRWQNVKKRLAKRNISFSGSDNSFHIFGIRVVEPHLDGCPHHHALLFLDSEIISTVQEVFTDVFDFSNKAVDIKVQDESLEDSATAASYCTKYLLKTYNLTNDYLEDDENHKIKVSDENSNKVKVSKSDAVLLWRKALGIRAYALIGIKAKIAKYRSLRYLKDLTKKGNNQVSSKLSKAIKSILNPKKKDGQFYRYMNLESTIDYREDIRSNGSKVKYILDTINCGKQTSNVCWLPDVCWLCSGLYQMIPASKKEKSDVDTT</sequence>
<evidence type="ECO:0000256" key="5">
    <source>
        <dbReference type="ARBA" id="ARBA00022759"/>
    </source>
</evidence>
<evidence type="ECO:0000256" key="1">
    <source>
        <dbReference type="ARBA" id="ARBA00003293"/>
    </source>
</evidence>
<evidence type="ECO:0000256" key="3">
    <source>
        <dbReference type="ARBA" id="ARBA00022705"/>
    </source>
</evidence>
<organism evidence="8 9">
    <name type="scientific">Neptuniibacter caesariensis</name>
    <dbReference type="NCBI Taxonomy" id="207954"/>
    <lineage>
        <taxon>Bacteria</taxon>
        <taxon>Pseudomonadati</taxon>
        <taxon>Pseudomonadota</taxon>
        <taxon>Gammaproteobacteria</taxon>
        <taxon>Oceanospirillales</taxon>
        <taxon>Oceanospirillaceae</taxon>
        <taxon>Neptuniibacter</taxon>
    </lineage>
</organism>
<comment type="similarity">
    <text evidence="2">Belongs to the phage GPA family.</text>
</comment>
<feature type="domain" description="Replication gene A protein-like" evidence="7">
    <location>
        <begin position="158"/>
        <end position="362"/>
    </location>
</feature>
<reference evidence="8 9" key="1">
    <citation type="submission" date="2006-02" db="EMBL/GenBank/DDBJ databases">
        <authorList>
            <person name="Pinhassi J."/>
            <person name="Pedros-Alio C."/>
            <person name="Ferriera S."/>
            <person name="Johnson J."/>
            <person name="Kravitz S."/>
            <person name="Halpern A."/>
            <person name="Remington K."/>
            <person name="Beeson K."/>
            <person name="Tran B."/>
            <person name="Rogers Y.-H."/>
            <person name="Friedman R."/>
            <person name="Venter J.C."/>
        </authorList>
    </citation>
    <scope>NUCLEOTIDE SEQUENCE [LARGE SCALE GENOMIC DNA]</scope>
    <source>
        <strain evidence="8 9">MED92</strain>
    </source>
</reference>
<proteinExistence type="inferred from homology"/>
<dbReference type="GO" id="GO:0004519">
    <property type="term" value="F:endonuclease activity"/>
    <property type="evidence" value="ECO:0007669"/>
    <property type="project" value="UniProtKB-KW"/>
</dbReference>
<accession>A0A7U8GSS1</accession>
<dbReference type="GO" id="GO:0006260">
    <property type="term" value="P:DNA replication"/>
    <property type="evidence" value="ECO:0007669"/>
    <property type="project" value="UniProtKB-KW"/>
</dbReference>
<evidence type="ECO:0000256" key="6">
    <source>
        <dbReference type="ARBA" id="ARBA00022801"/>
    </source>
</evidence>
<keyword evidence="9" id="KW-1185">Reference proteome</keyword>
<keyword evidence="3" id="KW-0235">DNA replication</keyword>
<name>A0A7U8GSS1_NEPCE</name>
<evidence type="ECO:0000256" key="4">
    <source>
        <dbReference type="ARBA" id="ARBA00022722"/>
    </source>
</evidence>